<name>A0AAV0XQI2_9HEMI</name>
<accession>A0AAV0XQI2</accession>
<gene>
    <name evidence="2" type="ORF">MEUPH1_LOCUS23898</name>
</gene>
<dbReference type="EMBL" id="CARXXK010000018">
    <property type="protein sequence ID" value="CAI6369687.1"/>
    <property type="molecule type" value="Genomic_DNA"/>
</dbReference>
<evidence type="ECO:0000313" key="3">
    <source>
        <dbReference type="Proteomes" id="UP001160148"/>
    </source>
</evidence>
<feature type="compositionally biased region" description="Polar residues" evidence="1">
    <location>
        <begin position="43"/>
        <end position="54"/>
    </location>
</feature>
<keyword evidence="3" id="KW-1185">Reference proteome</keyword>
<dbReference type="Proteomes" id="UP001160148">
    <property type="component" value="Unassembled WGS sequence"/>
</dbReference>
<feature type="region of interest" description="Disordered" evidence="1">
    <location>
        <begin position="43"/>
        <end position="69"/>
    </location>
</feature>
<comment type="caution">
    <text evidence="2">The sequence shown here is derived from an EMBL/GenBank/DDBJ whole genome shotgun (WGS) entry which is preliminary data.</text>
</comment>
<sequence>MVLNSLNTDFNAWTLYKIKKIWASSDDFIRAKQKLKMAEVMSTSEDLNSESDAQQGKLKRRMLAKKTQF</sequence>
<evidence type="ECO:0000313" key="2">
    <source>
        <dbReference type="EMBL" id="CAI6369687.1"/>
    </source>
</evidence>
<dbReference type="AlphaFoldDB" id="A0AAV0XQI2"/>
<protein>
    <submittedName>
        <fullName evidence="2">Uncharacterized protein</fullName>
    </submittedName>
</protein>
<reference evidence="2 3" key="1">
    <citation type="submission" date="2023-01" db="EMBL/GenBank/DDBJ databases">
        <authorList>
            <person name="Whitehead M."/>
        </authorList>
    </citation>
    <scope>NUCLEOTIDE SEQUENCE [LARGE SCALE GENOMIC DNA]</scope>
</reference>
<evidence type="ECO:0000256" key="1">
    <source>
        <dbReference type="SAM" id="MobiDB-lite"/>
    </source>
</evidence>
<proteinExistence type="predicted"/>
<organism evidence="2 3">
    <name type="scientific">Macrosiphum euphorbiae</name>
    <name type="common">potato aphid</name>
    <dbReference type="NCBI Taxonomy" id="13131"/>
    <lineage>
        <taxon>Eukaryota</taxon>
        <taxon>Metazoa</taxon>
        <taxon>Ecdysozoa</taxon>
        <taxon>Arthropoda</taxon>
        <taxon>Hexapoda</taxon>
        <taxon>Insecta</taxon>
        <taxon>Pterygota</taxon>
        <taxon>Neoptera</taxon>
        <taxon>Paraneoptera</taxon>
        <taxon>Hemiptera</taxon>
        <taxon>Sternorrhyncha</taxon>
        <taxon>Aphidomorpha</taxon>
        <taxon>Aphidoidea</taxon>
        <taxon>Aphididae</taxon>
        <taxon>Macrosiphini</taxon>
        <taxon>Macrosiphum</taxon>
    </lineage>
</organism>
<feature type="compositionally biased region" description="Basic residues" evidence="1">
    <location>
        <begin position="57"/>
        <end position="69"/>
    </location>
</feature>